<dbReference type="Gene3D" id="3.10.129.10">
    <property type="entry name" value="Hotdog Thioesterase"/>
    <property type="match status" value="1"/>
</dbReference>
<dbReference type="eggNOG" id="KOG4366">
    <property type="taxonomic scope" value="Eukaryota"/>
</dbReference>
<dbReference type="Pfam" id="PF13279">
    <property type="entry name" value="4HBT_2"/>
    <property type="match status" value="1"/>
</dbReference>
<accession>W3X7J4</accession>
<organism evidence="3 4">
    <name type="scientific">Pestalotiopsis fici (strain W106-1 / CGMCC3.15140)</name>
    <dbReference type="NCBI Taxonomy" id="1229662"/>
    <lineage>
        <taxon>Eukaryota</taxon>
        <taxon>Fungi</taxon>
        <taxon>Dikarya</taxon>
        <taxon>Ascomycota</taxon>
        <taxon>Pezizomycotina</taxon>
        <taxon>Sordariomycetes</taxon>
        <taxon>Xylariomycetidae</taxon>
        <taxon>Amphisphaeriales</taxon>
        <taxon>Sporocadaceae</taxon>
        <taxon>Pestalotiopsis</taxon>
    </lineage>
</organism>
<evidence type="ECO:0000313" key="3">
    <source>
        <dbReference type="EMBL" id="ETS81141.1"/>
    </source>
</evidence>
<feature type="compositionally biased region" description="Basic and acidic residues" evidence="2">
    <location>
        <begin position="300"/>
        <end position="309"/>
    </location>
</feature>
<evidence type="ECO:0000256" key="2">
    <source>
        <dbReference type="SAM" id="MobiDB-lite"/>
    </source>
</evidence>
<comment type="similarity">
    <text evidence="1">Belongs to the lcsJ thioesterase family.</text>
</comment>
<dbReference type="HOGENOM" id="CLU_040660_2_0_1"/>
<sequence>MVSSAAYARPISKIAKPVLLPASIAAIAYAAYNGRINGVVDLAKRFATGPGSKSRIFALLMVLVNWKSLPLAWTVRIFNTMISHIFIRPLHEHGPEVLFHPVITETHVTLLEVDYNIHKSNSTYFADLDVSRSHLASHLFARGIRLLGNNAESKLVMDPSDPTRPARGRFGVSLGAVHCSFKKELKPYQKYEMWTRVLSWDRKWLYLVTHFVEAGAVKPKSWDASNFGLTRSEDGKPEEWQKKIHATAVSKYVWKMGRLTVHPAVVIESSGLLPARPEGWVSTESGMVTPNEPVTGNTSEEAKEHDAETGWDWRRIETERLKGLEFANHFAALDGLAGQFDGGENGALGKFSLG</sequence>
<dbReference type="SUPFAM" id="SSF54637">
    <property type="entry name" value="Thioesterase/thiol ester dehydrase-isomerase"/>
    <property type="match status" value="1"/>
</dbReference>
<dbReference type="EMBL" id="KI912112">
    <property type="protein sequence ID" value="ETS81141.1"/>
    <property type="molecule type" value="Genomic_DNA"/>
</dbReference>
<feature type="compositionally biased region" description="Polar residues" evidence="2">
    <location>
        <begin position="283"/>
        <end position="299"/>
    </location>
</feature>
<dbReference type="InParanoid" id="W3X7J4"/>
<dbReference type="RefSeq" id="XP_007832915.1">
    <property type="nucleotide sequence ID" value="XM_007834724.1"/>
</dbReference>
<dbReference type="OMA" id="NMHKSNA"/>
<keyword evidence="4" id="KW-1185">Reference proteome</keyword>
<evidence type="ECO:0000313" key="4">
    <source>
        <dbReference type="Proteomes" id="UP000030651"/>
    </source>
</evidence>
<dbReference type="PANTHER" id="PTHR12475:SF4">
    <property type="entry name" value="PROTEIN THEM6"/>
    <property type="match status" value="1"/>
</dbReference>
<dbReference type="InterPro" id="IPR051490">
    <property type="entry name" value="THEM6_lcsJ_thioesterase"/>
</dbReference>
<protein>
    <recommendedName>
        <fullName evidence="5">Capsule polysaccharide biosynthesis protein</fullName>
    </recommendedName>
</protein>
<proteinExistence type="inferred from homology"/>
<dbReference type="InterPro" id="IPR029069">
    <property type="entry name" value="HotDog_dom_sf"/>
</dbReference>
<dbReference type="STRING" id="1229662.W3X7J4"/>
<name>W3X7J4_PESFW</name>
<dbReference type="FunCoup" id="W3X7J4">
    <property type="interactions" value="30"/>
</dbReference>
<gene>
    <name evidence="3" type="ORF">PFICI_06143</name>
</gene>
<dbReference type="OrthoDB" id="265761at2759"/>
<feature type="region of interest" description="Disordered" evidence="2">
    <location>
        <begin position="283"/>
        <end position="309"/>
    </location>
</feature>
<evidence type="ECO:0008006" key="5">
    <source>
        <dbReference type="Google" id="ProtNLM"/>
    </source>
</evidence>
<reference evidence="4" key="1">
    <citation type="journal article" date="2015" name="BMC Genomics">
        <title>Genomic and transcriptomic analysis of the endophytic fungus Pestalotiopsis fici reveals its lifestyle and high potential for synthesis of natural products.</title>
        <authorList>
            <person name="Wang X."/>
            <person name="Zhang X."/>
            <person name="Liu L."/>
            <person name="Xiang M."/>
            <person name="Wang W."/>
            <person name="Sun X."/>
            <person name="Che Y."/>
            <person name="Guo L."/>
            <person name="Liu G."/>
            <person name="Guo L."/>
            <person name="Wang C."/>
            <person name="Yin W.B."/>
            <person name="Stadler M."/>
            <person name="Zhang X."/>
            <person name="Liu X."/>
        </authorList>
    </citation>
    <scope>NUCLEOTIDE SEQUENCE [LARGE SCALE GENOMIC DNA]</scope>
    <source>
        <strain evidence="4">W106-1 / CGMCC3.15140</strain>
    </source>
</reference>
<dbReference type="KEGG" id="pfy:PFICI_06143"/>
<evidence type="ECO:0000256" key="1">
    <source>
        <dbReference type="ARBA" id="ARBA00038476"/>
    </source>
</evidence>
<dbReference type="GeneID" id="19271156"/>
<dbReference type="PANTHER" id="PTHR12475">
    <property type="match status" value="1"/>
</dbReference>
<dbReference type="Proteomes" id="UP000030651">
    <property type="component" value="Unassembled WGS sequence"/>
</dbReference>
<dbReference type="AlphaFoldDB" id="W3X7J4"/>